<dbReference type="AlphaFoldDB" id="A0A2B4SVI2"/>
<accession>A0A2B4SVI2</accession>
<comment type="caution">
    <text evidence="2">The sequence shown here is derived from an EMBL/GenBank/DDBJ whole genome shotgun (WGS) entry which is preliminary data.</text>
</comment>
<protein>
    <submittedName>
        <fullName evidence="2">Uncharacterized protein</fullName>
    </submittedName>
</protein>
<reference evidence="3" key="1">
    <citation type="journal article" date="2017" name="bioRxiv">
        <title>Comparative analysis of the genomes of Stylophora pistillata and Acropora digitifera provides evidence for extensive differences between species of corals.</title>
        <authorList>
            <person name="Voolstra C.R."/>
            <person name="Li Y."/>
            <person name="Liew Y.J."/>
            <person name="Baumgarten S."/>
            <person name="Zoccola D."/>
            <person name="Flot J.-F."/>
            <person name="Tambutte S."/>
            <person name="Allemand D."/>
            <person name="Aranda M."/>
        </authorList>
    </citation>
    <scope>NUCLEOTIDE SEQUENCE [LARGE SCALE GENOMIC DNA]</scope>
</reference>
<feature type="compositionally biased region" description="Basic and acidic residues" evidence="1">
    <location>
        <begin position="8"/>
        <end position="23"/>
    </location>
</feature>
<evidence type="ECO:0000313" key="3">
    <source>
        <dbReference type="Proteomes" id="UP000225706"/>
    </source>
</evidence>
<evidence type="ECO:0000313" key="2">
    <source>
        <dbReference type="EMBL" id="PFX32568.1"/>
    </source>
</evidence>
<dbReference type="Proteomes" id="UP000225706">
    <property type="component" value="Unassembled WGS sequence"/>
</dbReference>
<name>A0A2B4SVI2_STYPI</name>
<dbReference type="EMBL" id="LSMT01000021">
    <property type="protein sequence ID" value="PFX32568.1"/>
    <property type="molecule type" value="Genomic_DNA"/>
</dbReference>
<evidence type="ECO:0000256" key="1">
    <source>
        <dbReference type="SAM" id="MobiDB-lite"/>
    </source>
</evidence>
<organism evidence="2 3">
    <name type="scientific">Stylophora pistillata</name>
    <name type="common">Smooth cauliflower coral</name>
    <dbReference type="NCBI Taxonomy" id="50429"/>
    <lineage>
        <taxon>Eukaryota</taxon>
        <taxon>Metazoa</taxon>
        <taxon>Cnidaria</taxon>
        <taxon>Anthozoa</taxon>
        <taxon>Hexacorallia</taxon>
        <taxon>Scleractinia</taxon>
        <taxon>Astrocoeniina</taxon>
        <taxon>Pocilloporidae</taxon>
        <taxon>Stylophora</taxon>
    </lineage>
</organism>
<feature type="region of interest" description="Disordered" evidence="1">
    <location>
        <begin position="1"/>
        <end position="23"/>
    </location>
</feature>
<keyword evidence="3" id="KW-1185">Reference proteome</keyword>
<sequence length="324" mass="36904">MKNFISKRRGDATDSSPEHYREKGPAFLRESLKTVKKCAATYFTHEESYYPVPQTCTEFADVNFMLPLPSEELNSETESVMKEFLGKYRPLRQRTVWEETTKNKAGVLPPAVYTTQEDSTEVNLGSGNDSNFGDQPVGLSSDKGQTEFGVQKRCNLLKNPSNKDTWKVTRKAVKLLNKSSCFKPAVQIPQQMTIKSGGKIVYDTDNLHKVMNLKNLLEYSDDYSRSVAKNSLWYLDTDHRIANANQNNGFEARRLLTTGNNNVNVKIPLNRYSFFEELEDRVLPPMQLQFTLTLLSDANLVWKAAAVDDGRVVINRLLSWVPYH</sequence>
<proteinExistence type="predicted"/>
<gene>
    <name evidence="2" type="ORF">AWC38_SpisGene2607</name>
</gene>